<dbReference type="Pfam" id="PF12028">
    <property type="entry name" value="DUF3515"/>
    <property type="match status" value="1"/>
</dbReference>
<gene>
    <name evidence="2" type="ORF">FVP77_07800</name>
</gene>
<evidence type="ECO:0000313" key="3">
    <source>
        <dbReference type="Proteomes" id="UP000321034"/>
    </source>
</evidence>
<dbReference type="RefSeq" id="WP_147893964.1">
    <property type="nucleotide sequence ID" value="NZ_BAAANR010000001.1"/>
</dbReference>
<dbReference type="EMBL" id="VRSV01000001">
    <property type="protein sequence ID" value="TXK13303.1"/>
    <property type="molecule type" value="Genomic_DNA"/>
</dbReference>
<evidence type="ECO:0000313" key="2">
    <source>
        <dbReference type="EMBL" id="TXK13303.1"/>
    </source>
</evidence>
<feature type="chain" id="PRO_5038667238" evidence="1">
    <location>
        <begin position="25"/>
        <end position="159"/>
    </location>
</feature>
<dbReference type="PROSITE" id="PS51257">
    <property type="entry name" value="PROKAR_LIPOPROTEIN"/>
    <property type="match status" value="1"/>
</dbReference>
<organism evidence="2 3">
    <name type="scientific">Microbacterium hatanonis</name>
    <dbReference type="NCBI Taxonomy" id="404366"/>
    <lineage>
        <taxon>Bacteria</taxon>
        <taxon>Bacillati</taxon>
        <taxon>Actinomycetota</taxon>
        <taxon>Actinomycetes</taxon>
        <taxon>Micrococcales</taxon>
        <taxon>Microbacteriaceae</taxon>
        <taxon>Microbacterium</taxon>
    </lineage>
</organism>
<dbReference type="Proteomes" id="UP000321034">
    <property type="component" value="Unassembled WGS sequence"/>
</dbReference>
<dbReference type="InterPro" id="IPR021903">
    <property type="entry name" value="DUF3515"/>
</dbReference>
<dbReference type="AlphaFoldDB" id="A0A5C8I5Z3"/>
<name>A0A5C8I5Z3_9MICO</name>
<dbReference type="OrthoDB" id="4331648at2"/>
<comment type="caution">
    <text evidence="2">The sequence shown here is derived from an EMBL/GenBank/DDBJ whole genome shotgun (WGS) entry which is preliminary data.</text>
</comment>
<sequence>MIRLPRLLAAGVVLAAVAGLSACAGTVSMDAAPNANDPACADVSVRLPQTIAGETRRWTDAQATGAWGDPSAILLTCGVAVPGPSTLSCQNVEGVDWLVDETDAPFYRFTTFGRTPAVEVYLDFDVVGSADTLRAVSPMLARQLVETGSVCTDRPGTDG</sequence>
<proteinExistence type="predicted"/>
<keyword evidence="1" id="KW-0732">Signal</keyword>
<evidence type="ECO:0000256" key="1">
    <source>
        <dbReference type="SAM" id="SignalP"/>
    </source>
</evidence>
<protein>
    <submittedName>
        <fullName evidence="2">DUF3515 family protein</fullName>
    </submittedName>
</protein>
<accession>A0A5C8I5Z3</accession>
<reference evidence="2 3" key="1">
    <citation type="submission" date="2019-08" db="EMBL/GenBank/DDBJ databases">
        <authorList>
            <person name="Dong K."/>
        </authorList>
    </citation>
    <scope>NUCLEOTIDE SEQUENCE [LARGE SCALE GENOMIC DNA]</scope>
    <source>
        <strain evidence="2 3">JCM14558</strain>
    </source>
</reference>
<feature type="signal peptide" evidence="1">
    <location>
        <begin position="1"/>
        <end position="24"/>
    </location>
</feature>
<keyword evidence="3" id="KW-1185">Reference proteome</keyword>